<feature type="transmembrane region" description="Helical" evidence="6">
    <location>
        <begin position="397"/>
        <end position="416"/>
    </location>
</feature>
<feature type="transmembrane region" description="Helical" evidence="6">
    <location>
        <begin position="727"/>
        <end position="744"/>
    </location>
</feature>
<evidence type="ECO:0000256" key="1">
    <source>
        <dbReference type="ARBA" id="ARBA00004651"/>
    </source>
</evidence>
<feature type="transmembrane region" description="Helical" evidence="6">
    <location>
        <begin position="370"/>
        <end position="390"/>
    </location>
</feature>
<feature type="transmembrane region" description="Helical" evidence="6">
    <location>
        <begin position="99"/>
        <end position="118"/>
    </location>
</feature>
<keyword evidence="4 6" id="KW-1133">Transmembrane helix</keyword>
<keyword evidence="3 6" id="KW-0812">Transmembrane</keyword>
<evidence type="ECO:0000313" key="7">
    <source>
        <dbReference type="EMBL" id="MCK8479702.1"/>
    </source>
</evidence>
<feature type="transmembrane region" description="Helical" evidence="6">
    <location>
        <begin position="594"/>
        <end position="612"/>
    </location>
</feature>
<feature type="transmembrane region" description="Helical" evidence="6">
    <location>
        <begin position="697"/>
        <end position="715"/>
    </location>
</feature>
<dbReference type="RefSeq" id="WP_248411969.1">
    <property type="nucleotide sequence ID" value="NZ_JALPQF010000003.1"/>
</dbReference>
<evidence type="ECO:0000256" key="2">
    <source>
        <dbReference type="ARBA" id="ARBA00022475"/>
    </source>
</evidence>
<feature type="transmembrane region" description="Helical" evidence="6">
    <location>
        <begin position="562"/>
        <end position="582"/>
    </location>
</feature>
<dbReference type="PANTHER" id="PTHR33529">
    <property type="entry name" value="SLR0882 PROTEIN-RELATED"/>
    <property type="match status" value="1"/>
</dbReference>
<feature type="transmembrane region" description="Helical" evidence="6">
    <location>
        <begin position="48"/>
        <end position="78"/>
    </location>
</feature>
<evidence type="ECO:0000256" key="3">
    <source>
        <dbReference type="ARBA" id="ARBA00022692"/>
    </source>
</evidence>
<evidence type="ECO:0000313" key="8">
    <source>
        <dbReference type="Proteomes" id="UP001203687"/>
    </source>
</evidence>
<accession>A0ABT0H5P1</accession>
<dbReference type="Proteomes" id="UP001203687">
    <property type="component" value="Unassembled WGS sequence"/>
</dbReference>
<keyword evidence="8" id="KW-1185">Reference proteome</keyword>
<feature type="transmembrane region" description="Helical" evidence="6">
    <location>
        <begin position="12"/>
        <end position="36"/>
    </location>
</feature>
<keyword evidence="5 6" id="KW-0472">Membrane</keyword>
<evidence type="ECO:0000256" key="6">
    <source>
        <dbReference type="SAM" id="Phobius"/>
    </source>
</evidence>
<feature type="transmembrane region" description="Helical" evidence="6">
    <location>
        <begin position="428"/>
        <end position="446"/>
    </location>
</feature>
<evidence type="ECO:0000256" key="5">
    <source>
        <dbReference type="ARBA" id="ARBA00023136"/>
    </source>
</evidence>
<sequence length="795" mass="90235">MKILDRYILTTYLKTFLSVFIILMFIFVLQAIWLYIGDLAGKDLDTFVIIKLLLYITPTLIPLILPLTILLVSIMVFGQFAENYEFAAMKSTGISLQRAMRSLSVFIVLLGVTTFIFSNNVIPWANYKVYNLRKNIAQVKPALAIAKGQFNEIGAYNIKVQDKSGENGEILTNVVIHKKASNGSKNRTVIISESGELKSNENSNILQLVLYKGNYYEEIFSKKPSQTKKKPHAKSYFDEYIINVDLEGLNDVDINDESYDNRYNMLNVSELNYTIDSLYQRKTEAVKNFSNTLYKRTSIATLNDNISPKKDTVFNGDVIDIFKTQTKVSLLNLASNTITSTKQIISTNKKSFLIQTKWRNKHVQSLHEKYVLGLACIILFFVGAPLGALIRKGGIGLPLVIAILLFLTYHFIGIFAKNSSLDDSLNPIVASWLSTAIMLPLGIYLTRRATRDRPLFESDGLLEPLKKLFGIKSKTLTYNTNLLAADSEAYVTLESYENNKLIDVVKHYRQYDYSIEYRNSSLAILNDRGITEQELKFGGNLTDHEYEESLRLKYAYEENSKLAFILYIIALILIVPGAILANNGFPTLGKALSITGYLTYGLFFFSIIKSFIDNINLNKLLGKNNLSSVIMFIILGLPLYIIYYFIQVKQINKDLKISEKNRANSNTYETENHIETEITNVEGFNAKLSDYKTYSKFALIFYCTAVILCVLYFVFKNNKLPAATSASIELSAISGFLFLVYAIASSINFNKLYSFLKDKKNSKHMSLTILGVIIYPLIYIFRRNKIAEDFSAEKK</sequence>
<feature type="transmembrane region" description="Helical" evidence="6">
    <location>
        <begin position="624"/>
        <end position="646"/>
    </location>
</feature>
<dbReference type="Pfam" id="PF03739">
    <property type="entry name" value="LptF_LptG"/>
    <property type="match status" value="2"/>
</dbReference>
<feature type="transmembrane region" description="Helical" evidence="6">
    <location>
        <begin position="764"/>
        <end position="781"/>
    </location>
</feature>
<protein>
    <submittedName>
        <fullName evidence="7">LptF/LptG family permease</fullName>
    </submittedName>
</protein>
<reference evidence="7" key="1">
    <citation type="submission" date="2022-04" db="EMBL/GenBank/DDBJ databases">
        <authorList>
            <person name="Ren T."/>
        </authorList>
    </citation>
    <scope>NUCLEOTIDE SEQUENCE</scope>
    <source>
        <strain evidence="7">F63249</strain>
    </source>
</reference>
<keyword evidence="2" id="KW-1003">Cell membrane</keyword>
<dbReference type="EMBL" id="JALPQF010000003">
    <property type="protein sequence ID" value="MCK8479702.1"/>
    <property type="molecule type" value="Genomic_DNA"/>
</dbReference>
<gene>
    <name evidence="7" type="ORF">MUY34_03670</name>
</gene>
<name>A0ABT0H5P1_9FLAO</name>
<proteinExistence type="predicted"/>
<dbReference type="PANTHER" id="PTHR33529:SF6">
    <property type="entry name" value="YJGP_YJGQ FAMILY PERMEASE"/>
    <property type="match status" value="1"/>
</dbReference>
<dbReference type="InterPro" id="IPR005495">
    <property type="entry name" value="LptG/LptF_permease"/>
</dbReference>
<evidence type="ECO:0000256" key="4">
    <source>
        <dbReference type="ARBA" id="ARBA00022989"/>
    </source>
</evidence>
<comment type="caution">
    <text evidence="7">The sequence shown here is derived from an EMBL/GenBank/DDBJ whole genome shotgun (WGS) entry which is preliminary data.</text>
</comment>
<organism evidence="7 8">
    <name type="scientific">Psychroserpens algicola</name>
    <dbReference type="NCBI Taxonomy" id="1719034"/>
    <lineage>
        <taxon>Bacteria</taxon>
        <taxon>Pseudomonadati</taxon>
        <taxon>Bacteroidota</taxon>
        <taxon>Flavobacteriia</taxon>
        <taxon>Flavobacteriales</taxon>
        <taxon>Flavobacteriaceae</taxon>
        <taxon>Psychroserpens</taxon>
    </lineage>
</organism>
<comment type="subcellular location">
    <subcellularLocation>
        <location evidence="1">Cell membrane</location>
        <topology evidence="1">Multi-pass membrane protein</topology>
    </subcellularLocation>
</comment>